<evidence type="ECO:0000313" key="2">
    <source>
        <dbReference type="EMBL" id="GGJ25292.1"/>
    </source>
</evidence>
<sequence>MNICPLCGTPNDPHAVTCISCGAQLENTLPRIEKYDLQRVLGSGGFGITYLATDRNTGRKGVLKEFFPSGSVRNRDGSVELPQGYDIDEVLQEARVLARFKHESINMCYTAERLNRTAYLFLEFVEGKDLISVYHSGILTPGLVKSILLDLLHALDYVHSQGFLHLDLKPENILLSDGRPVLIDFGSAVLHGAQSSRIVTQGYSAPEQYSKGMTLGSHTDFYALGGVVFYLLTGRIPPSALVRMSGEDQDSEDLVRQLPQDTPEELRQVVGRCMALSIPKRPATASELLQIFGVQSKLQPASRPSTENQSREDEAFKFALKAEEQQDFKEAAKRYEAAARKGHLESAYRLGRLYHLGKGVPQDFYEEFHWMGEAASRGHALAQCQMGWLCFYGCGTFRSIKQSLAWFTRAAEQGNLEALTWLGKLHILGRGVPKDEDQGFKWIKQAALKEHPEAEFQMGMAYLNGISVNRHPSRALYWFERAMEHGHLEALYQLGKMYRTGEAGVTDLIRSREFFLRAFVGGFLEAEKEL</sequence>
<proteinExistence type="predicted"/>
<dbReference type="InterPro" id="IPR050767">
    <property type="entry name" value="Sel1_AlgK"/>
</dbReference>
<dbReference type="PANTHER" id="PTHR11102:SF160">
    <property type="entry name" value="ERAD-ASSOCIATED E3 UBIQUITIN-PROTEIN LIGASE COMPONENT HRD3"/>
    <property type="match status" value="1"/>
</dbReference>
<dbReference type="SUPFAM" id="SSF81901">
    <property type="entry name" value="HCP-like"/>
    <property type="match status" value="1"/>
</dbReference>
<dbReference type="Proteomes" id="UP000632222">
    <property type="component" value="Unassembled WGS sequence"/>
</dbReference>
<dbReference type="InterPro" id="IPR011009">
    <property type="entry name" value="Kinase-like_dom_sf"/>
</dbReference>
<evidence type="ECO:0000259" key="1">
    <source>
        <dbReference type="PROSITE" id="PS50011"/>
    </source>
</evidence>
<reference evidence="3" key="1">
    <citation type="journal article" date="2019" name="Int. J. Syst. Evol. Microbiol.">
        <title>The Global Catalogue of Microorganisms (GCM) 10K type strain sequencing project: providing services to taxonomists for standard genome sequencing and annotation.</title>
        <authorList>
            <consortium name="The Broad Institute Genomics Platform"/>
            <consortium name="The Broad Institute Genome Sequencing Center for Infectious Disease"/>
            <person name="Wu L."/>
            <person name="Ma J."/>
        </authorList>
    </citation>
    <scope>NUCLEOTIDE SEQUENCE [LARGE SCALE GENOMIC DNA]</scope>
    <source>
        <strain evidence="3">JCM 14370</strain>
    </source>
</reference>
<dbReference type="Pfam" id="PF00069">
    <property type="entry name" value="Pkinase"/>
    <property type="match status" value="1"/>
</dbReference>
<dbReference type="SMART" id="SM00220">
    <property type="entry name" value="S_TKc"/>
    <property type="match status" value="1"/>
</dbReference>
<dbReference type="Gene3D" id="1.10.510.10">
    <property type="entry name" value="Transferase(Phosphotransferase) domain 1"/>
    <property type="match status" value="1"/>
</dbReference>
<feature type="domain" description="Protein kinase" evidence="1">
    <location>
        <begin position="35"/>
        <end position="293"/>
    </location>
</feature>
<dbReference type="Pfam" id="PF08238">
    <property type="entry name" value="Sel1"/>
    <property type="match status" value="5"/>
</dbReference>
<comment type="caution">
    <text evidence="2">The sequence shown here is derived from an EMBL/GenBank/DDBJ whole genome shotgun (WGS) entry which is preliminary data.</text>
</comment>
<dbReference type="PROSITE" id="PS00108">
    <property type="entry name" value="PROTEIN_KINASE_ST"/>
    <property type="match status" value="1"/>
</dbReference>
<gene>
    <name evidence="2" type="ORF">GCM10008938_09160</name>
</gene>
<dbReference type="RefSeq" id="WP_189000529.1">
    <property type="nucleotide sequence ID" value="NZ_BMOD01000002.1"/>
</dbReference>
<evidence type="ECO:0000313" key="3">
    <source>
        <dbReference type="Proteomes" id="UP000632222"/>
    </source>
</evidence>
<dbReference type="SMART" id="SM00671">
    <property type="entry name" value="SEL1"/>
    <property type="match status" value="5"/>
</dbReference>
<dbReference type="InterPro" id="IPR008271">
    <property type="entry name" value="Ser/Thr_kinase_AS"/>
</dbReference>
<dbReference type="SUPFAM" id="SSF56112">
    <property type="entry name" value="Protein kinase-like (PK-like)"/>
    <property type="match status" value="1"/>
</dbReference>
<dbReference type="Gene3D" id="3.30.200.20">
    <property type="entry name" value="Phosphorylase Kinase, domain 1"/>
    <property type="match status" value="1"/>
</dbReference>
<organism evidence="2 3">
    <name type="scientific">Deinococcus roseus</name>
    <dbReference type="NCBI Taxonomy" id="392414"/>
    <lineage>
        <taxon>Bacteria</taxon>
        <taxon>Thermotogati</taxon>
        <taxon>Deinococcota</taxon>
        <taxon>Deinococci</taxon>
        <taxon>Deinococcales</taxon>
        <taxon>Deinococcaceae</taxon>
        <taxon>Deinococcus</taxon>
    </lineage>
</organism>
<keyword evidence="3" id="KW-1185">Reference proteome</keyword>
<dbReference type="PANTHER" id="PTHR11102">
    <property type="entry name" value="SEL-1-LIKE PROTEIN"/>
    <property type="match status" value="1"/>
</dbReference>
<dbReference type="InterPro" id="IPR011990">
    <property type="entry name" value="TPR-like_helical_dom_sf"/>
</dbReference>
<dbReference type="InterPro" id="IPR006597">
    <property type="entry name" value="Sel1-like"/>
</dbReference>
<dbReference type="InterPro" id="IPR000719">
    <property type="entry name" value="Prot_kinase_dom"/>
</dbReference>
<dbReference type="Gene3D" id="1.25.40.10">
    <property type="entry name" value="Tetratricopeptide repeat domain"/>
    <property type="match status" value="1"/>
</dbReference>
<name>A0ABQ2CXZ4_9DEIO</name>
<dbReference type="CDD" id="cd14014">
    <property type="entry name" value="STKc_PknB_like"/>
    <property type="match status" value="1"/>
</dbReference>
<dbReference type="EMBL" id="BMOD01000002">
    <property type="protein sequence ID" value="GGJ25292.1"/>
    <property type="molecule type" value="Genomic_DNA"/>
</dbReference>
<dbReference type="PROSITE" id="PS50011">
    <property type="entry name" value="PROTEIN_KINASE_DOM"/>
    <property type="match status" value="1"/>
</dbReference>
<protein>
    <recommendedName>
        <fullName evidence="1">Protein kinase domain-containing protein</fullName>
    </recommendedName>
</protein>
<accession>A0ABQ2CXZ4</accession>